<keyword evidence="3" id="KW-0677">Repeat</keyword>
<dbReference type="AlphaFoldDB" id="A0A0C2D3D5"/>
<evidence type="ECO:0000256" key="3">
    <source>
        <dbReference type="ARBA" id="ARBA00022737"/>
    </source>
</evidence>
<dbReference type="GO" id="GO:0030992">
    <property type="term" value="C:intraciliary transport particle B"/>
    <property type="evidence" value="ECO:0007669"/>
    <property type="project" value="TreeGrafter"/>
</dbReference>
<evidence type="ECO:0000313" key="6">
    <source>
        <dbReference type="EMBL" id="KIH63948.1"/>
    </source>
</evidence>
<dbReference type="GO" id="GO:0036064">
    <property type="term" value="C:ciliary basal body"/>
    <property type="evidence" value="ECO:0007669"/>
    <property type="project" value="TreeGrafter"/>
</dbReference>
<evidence type="ECO:0008006" key="8">
    <source>
        <dbReference type="Google" id="ProtNLM"/>
    </source>
</evidence>
<dbReference type="GO" id="GO:0097546">
    <property type="term" value="C:ciliary base"/>
    <property type="evidence" value="ECO:0007669"/>
    <property type="project" value="TreeGrafter"/>
</dbReference>
<dbReference type="PANTHER" id="PTHR14781">
    <property type="entry name" value="INTRAFLAGELLAR TRANSPORT PROTEIN 56"/>
    <property type="match status" value="1"/>
</dbReference>
<keyword evidence="5" id="KW-0966">Cell projection</keyword>
<comment type="subcellular location">
    <subcellularLocation>
        <location evidence="1">Cell projection</location>
        <location evidence="1">Cilium</location>
    </subcellularLocation>
</comment>
<dbReference type="OrthoDB" id="95390at2759"/>
<accession>A0A0C2D3D5</accession>
<reference evidence="6 7" key="1">
    <citation type="submission" date="2013-12" db="EMBL/GenBank/DDBJ databases">
        <title>Draft genome of the parsitic nematode Ancylostoma duodenale.</title>
        <authorList>
            <person name="Mitreva M."/>
        </authorList>
    </citation>
    <scope>NUCLEOTIDE SEQUENCE [LARGE SCALE GENOMIC DNA]</scope>
    <source>
        <strain evidence="6 7">Zhejiang</strain>
    </source>
</reference>
<name>A0A0C2D3D5_9BILA</name>
<dbReference type="InterPro" id="IPR030511">
    <property type="entry name" value="TTC26"/>
</dbReference>
<dbReference type="InterPro" id="IPR011990">
    <property type="entry name" value="TPR-like_helical_dom_sf"/>
</dbReference>
<dbReference type="PANTHER" id="PTHR14781:SF0">
    <property type="entry name" value="INTRAFLAGELLAR TRANSPORT PROTEIN 56"/>
    <property type="match status" value="1"/>
</dbReference>
<dbReference type="Proteomes" id="UP000054047">
    <property type="component" value="Unassembled WGS sequence"/>
</dbReference>
<dbReference type="GO" id="GO:0120170">
    <property type="term" value="F:intraciliary transport particle B binding"/>
    <property type="evidence" value="ECO:0007669"/>
    <property type="project" value="TreeGrafter"/>
</dbReference>
<evidence type="ECO:0000256" key="5">
    <source>
        <dbReference type="ARBA" id="ARBA00023273"/>
    </source>
</evidence>
<evidence type="ECO:0000256" key="2">
    <source>
        <dbReference type="ARBA" id="ARBA00007834"/>
    </source>
</evidence>
<gene>
    <name evidence="6" type="ORF">ANCDUO_05741</name>
</gene>
<evidence type="ECO:0000313" key="7">
    <source>
        <dbReference type="Proteomes" id="UP000054047"/>
    </source>
</evidence>
<protein>
    <recommendedName>
        <fullName evidence="8">Tetratricopeptide repeat protein</fullName>
    </recommendedName>
</protein>
<dbReference type="EMBL" id="KN728339">
    <property type="protein sequence ID" value="KIH63948.1"/>
    <property type="molecule type" value="Genomic_DNA"/>
</dbReference>
<evidence type="ECO:0000256" key="4">
    <source>
        <dbReference type="ARBA" id="ARBA00022803"/>
    </source>
</evidence>
<evidence type="ECO:0000256" key="1">
    <source>
        <dbReference type="ARBA" id="ARBA00004138"/>
    </source>
</evidence>
<dbReference type="Gene3D" id="1.25.40.10">
    <property type="entry name" value="Tetratricopeptide repeat domain"/>
    <property type="match status" value="1"/>
</dbReference>
<keyword evidence="7" id="KW-1185">Reference proteome</keyword>
<proteinExistence type="inferred from homology"/>
<dbReference type="GO" id="GO:0035720">
    <property type="term" value="P:intraciliary anterograde transport"/>
    <property type="evidence" value="ECO:0007669"/>
    <property type="project" value="TreeGrafter"/>
</dbReference>
<sequence length="237" mass="27457">MQCGMWKEAEEHFLAVTGPDRDKPTFKYMLTKTFIMNHKPQLAWDVYTRSTDPKESFNILRIIAMDCYAAYHHNDDVFSFNIAQTEMQCGMWKEAEEHFLAVTGPDRDKPTFKYMLTKTFIMNHKPQLAWDVYTRSTDPKESFNILRIIAMDCYAVGEFYFAAKAFDGLEKIDPSPENWQGKRGATSGLFKMLVQGRATNEQMSEVLQLLDRGNHPQADFVSSTIRKWAKAHEITLD</sequence>
<dbReference type="SUPFAM" id="SSF48452">
    <property type="entry name" value="TPR-like"/>
    <property type="match status" value="1"/>
</dbReference>
<keyword evidence="4" id="KW-0802">TPR repeat</keyword>
<organism evidence="6 7">
    <name type="scientific">Ancylostoma duodenale</name>
    <dbReference type="NCBI Taxonomy" id="51022"/>
    <lineage>
        <taxon>Eukaryota</taxon>
        <taxon>Metazoa</taxon>
        <taxon>Ecdysozoa</taxon>
        <taxon>Nematoda</taxon>
        <taxon>Chromadorea</taxon>
        <taxon>Rhabditida</taxon>
        <taxon>Rhabditina</taxon>
        <taxon>Rhabditomorpha</taxon>
        <taxon>Strongyloidea</taxon>
        <taxon>Ancylostomatidae</taxon>
        <taxon>Ancylostomatinae</taxon>
        <taxon>Ancylostoma</taxon>
    </lineage>
</organism>
<comment type="similarity">
    <text evidence="2">Belongs to the IFT56 family.</text>
</comment>
<dbReference type="GO" id="GO:0035735">
    <property type="term" value="P:intraciliary transport involved in cilium assembly"/>
    <property type="evidence" value="ECO:0007669"/>
    <property type="project" value="TreeGrafter"/>
</dbReference>